<gene>
    <name evidence="5" type="ORF">NPIL_208881</name>
</gene>
<keyword evidence="4" id="KW-0732">Signal</keyword>
<dbReference type="AlphaFoldDB" id="A0A8X6R1Q8"/>
<keyword evidence="2 3" id="KW-0193">Cuticle</keyword>
<dbReference type="Proteomes" id="UP000887013">
    <property type="component" value="Unassembled WGS sequence"/>
</dbReference>
<accession>A0A8X6R1Q8</accession>
<keyword evidence="6" id="KW-1185">Reference proteome</keyword>
<dbReference type="InterPro" id="IPR050468">
    <property type="entry name" value="Cuticle_Struct_Prot"/>
</dbReference>
<proteinExistence type="predicted"/>
<dbReference type="PANTHER" id="PTHR10380:SF173">
    <property type="entry name" value="CUTICULAR PROTEIN 47EF, ISOFORM C-RELATED"/>
    <property type="match status" value="1"/>
</dbReference>
<evidence type="ECO:0000256" key="1">
    <source>
        <dbReference type="ARBA" id="ARBA00002980"/>
    </source>
</evidence>
<dbReference type="GO" id="GO:0008010">
    <property type="term" value="F:structural constituent of chitin-based larval cuticle"/>
    <property type="evidence" value="ECO:0007669"/>
    <property type="project" value="TreeGrafter"/>
</dbReference>
<dbReference type="PROSITE" id="PS00233">
    <property type="entry name" value="CHIT_BIND_RR_1"/>
    <property type="match status" value="1"/>
</dbReference>
<comment type="caution">
    <text evidence="5">The sequence shown here is derived from an EMBL/GenBank/DDBJ whole genome shotgun (WGS) entry which is preliminary data.</text>
</comment>
<evidence type="ECO:0000313" key="5">
    <source>
        <dbReference type="EMBL" id="GFU43888.1"/>
    </source>
</evidence>
<dbReference type="PANTHER" id="PTHR10380">
    <property type="entry name" value="CUTICLE PROTEIN"/>
    <property type="match status" value="1"/>
</dbReference>
<name>A0A8X6R1Q8_NEPPI</name>
<evidence type="ECO:0000256" key="2">
    <source>
        <dbReference type="ARBA" id="ARBA00022460"/>
    </source>
</evidence>
<protein>
    <submittedName>
        <fullName evidence="5">Cuticle protein 14 isoform b</fullName>
    </submittedName>
</protein>
<evidence type="ECO:0000256" key="3">
    <source>
        <dbReference type="PROSITE-ProRule" id="PRU00497"/>
    </source>
</evidence>
<dbReference type="OrthoDB" id="8021718at2759"/>
<organism evidence="5 6">
    <name type="scientific">Nephila pilipes</name>
    <name type="common">Giant wood spider</name>
    <name type="synonym">Nephila maculata</name>
    <dbReference type="NCBI Taxonomy" id="299642"/>
    <lineage>
        <taxon>Eukaryota</taxon>
        <taxon>Metazoa</taxon>
        <taxon>Ecdysozoa</taxon>
        <taxon>Arthropoda</taxon>
        <taxon>Chelicerata</taxon>
        <taxon>Arachnida</taxon>
        <taxon>Araneae</taxon>
        <taxon>Araneomorphae</taxon>
        <taxon>Entelegynae</taxon>
        <taxon>Araneoidea</taxon>
        <taxon>Nephilidae</taxon>
        <taxon>Nephila</taxon>
    </lineage>
</organism>
<dbReference type="EMBL" id="BMAW01132521">
    <property type="protein sequence ID" value="GFU43888.1"/>
    <property type="molecule type" value="Genomic_DNA"/>
</dbReference>
<dbReference type="GO" id="GO:0062129">
    <property type="term" value="C:chitin-based extracellular matrix"/>
    <property type="evidence" value="ECO:0007669"/>
    <property type="project" value="TreeGrafter"/>
</dbReference>
<dbReference type="InterPro" id="IPR000618">
    <property type="entry name" value="Insect_cuticle"/>
</dbReference>
<evidence type="ECO:0000313" key="6">
    <source>
        <dbReference type="Proteomes" id="UP000887013"/>
    </source>
</evidence>
<evidence type="ECO:0000256" key="4">
    <source>
        <dbReference type="SAM" id="SignalP"/>
    </source>
</evidence>
<sequence>MQILILFALFAASQATVLLNAPALLSTGGSTQYRAQDNIGNYNFGYDEGHLSGGTFRKEAGDAFGNKVGSYGLRDADGRIRVVNYVADAAGFRADIKTNEPGVEPKDPASTTINKALVVAPAPAVATYAAAAPIAAIPAPAVATYAAPAPLAAVHAPLAHYAAAPLATYAAAPALSYAAPSLVHHNLYNHAALAVPGVYRYHL</sequence>
<dbReference type="InterPro" id="IPR031311">
    <property type="entry name" value="CHIT_BIND_RR_consensus"/>
</dbReference>
<feature type="chain" id="PRO_5036447118" evidence="4">
    <location>
        <begin position="16"/>
        <end position="203"/>
    </location>
</feature>
<comment type="function">
    <text evidence="1">Component of the rigid cuticle of the spider.</text>
</comment>
<dbReference type="PROSITE" id="PS51155">
    <property type="entry name" value="CHIT_BIND_RR_2"/>
    <property type="match status" value="1"/>
</dbReference>
<reference evidence="5" key="1">
    <citation type="submission" date="2020-08" db="EMBL/GenBank/DDBJ databases">
        <title>Multicomponent nature underlies the extraordinary mechanical properties of spider dragline silk.</title>
        <authorList>
            <person name="Kono N."/>
            <person name="Nakamura H."/>
            <person name="Mori M."/>
            <person name="Yoshida Y."/>
            <person name="Ohtoshi R."/>
            <person name="Malay A.D."/>
            <person name="Moran D.A.P."/>
            <person name="Tomita M."/>
            <person name="Numata K."/>
            <person name="Arakawa K."/>
        </authorList>
    </citation>
    <scope>NUCLEOTIDE SEQUENCE</scope>
</reference>
<feature type="signal peptide" evidence="4">
    <location>
        <begin position="1"/>
        <end position="15"/>
    </location>
</feature>
<dbReference type="Pfam" id="PF00379">
    <property type="entry name" value="Chitin_bind_4"/>
    <property type="match status" value="1"/>
</dbReference>